<dbReference type="PANTHER" id="PTHR12930:SF0">
    <property type="entry name" value="RING FINGER PROTEIN 113B"/>
    <property type="match status" value="1"/>
</dbReference>
<dbReference type="PhylomeDB" id="T1IHM3"/>
<dbReference type="GO" id="GO:0005684">
    <property type="term" value="C:U2-type spliceosomal complex"/>
    <property type="evidence" value="ECO:0007669"/>
    <property type="project" value="TreeGrafter"/>
</dbReference>
<dbReference type="EMBL" id="JH429945">
    <property type="status" value="NOT_ANNOTATED_CDS"/>
    <property type="molecule type" value="Genomic_DNA"/>
</dbReference>
<name>T1IHM3_STRMM</name>
<sequence length="90" mass="10727">MGATAVIDTETEKDKDAQAIFEKAQLINKETKRKDDDKVYRGLNNYTQFYEKRGIHCMHDRTDYKHGWQLEKEIQEYTYGQEDASRYETP</sequence>
<dbReference type="GO" id="GO:0034247">
    <property type="term" value="P:snoRNA splicing"/>
    <property type="evidence" value="ECO:0007669"/>
    <property type="project" value="TreeGrafter"/>
</dbReference>
<dbReference type="AlphaFoldDB" id="T1IHM3"/>
<dbReference type="InterPro" id="IPR039971">
    <property type="entry name" value="CWC24-like"/>
</dbReference>
<dbReference type="STRING" id="126957.T1IHM3"/>
<dbReference type="Proteomes" id="UP000014500">
    <property type="component" value="Unassembled WGS sequence"/>
</dbReference>
<reference evidence="1" key="2">
    <citation type="submission" date="2015-02" db="UniProtKB">
        <authorList>
            <consortium name="EnsemblMetazoa"/>
        </authorList>
    </citation>
    <scope>IDENTIFICATION</scope>
</reference>
<dbReference type="HOGENOM" id="CLU_2443613_0_0_1"/>
<evidence type="ECO:0000313" key="2">
    <source>
        <dbReference type="Proteomes" id="UP000014500"/>
    </source>
</evidence>
<accession>T1IHM3</accession>
<evidence type="ECO:0000313" key="1">
    <source>
        <dbReference type="EnsemblMetazoa" id="SMAR000340-PA"/>
    </source>
</evidence>
<proteinExistence type="predicted"/>
<dbReference type="EnsemblMetazoa" id="SMAR000340-RA">
    <property type="protein sequence ID" value="SMAR000340-PA"/>
    <property type="gene ID" value="SMAR000340"/>
</dbReference>
<organism evidence="1 2">
    <name type="scientific">Strigamia maritima</name>
    <name type="common">European centipede</name>
    <name type="synonym">Geophilus maritimus</name>
    <dbReference type="NCBI Taxonomy" id="126957"/>
    <lineage>
        <taxon>Eukaryota</taxon>
        <taxon>Metazoa</taxon>
        <taxon>Ecdysozoa</taxon>
        <taxon>Arthropoda</taxon>
        <taxon>Myriapoda</taxon>
        <taxon>Chilopoda</taxon>
        <taxon>Pleurostigmophora</taxon>
        <taxon>Geophilomorpha</taxon>
        <taxon>Linotaeniidae</taxon>
        <taxon>Strigamia</taxon>
    </lineage>
</organism>
<reference evidence="2" key="1">
    <citation type="submission" date="2011-05" db="EMBL/GenBank/DDBJ databases">
        <authorList>
            <person name="Richards S.R."/>
            <person name="Qu J."/>
            <person name="Jiang H."/>
            <person name="Jhangiani S.N."/>
            <person name="Agravi P."/>
            <person name="Goodspeed R."/>
            <person name="Gross S."/>
            <person name="Mandapat C."/>
            <person name="Jackson L."/>
            <person name="Mathew T."/>
            <person name="Pu L."/>
            <person name="Thornton R."/>
            <person name="Saada N."/>
            <person name="Wilczek-Boney K.B."/>
            <person name="Lee S."/>
            <person name="Kovar C."/>
            <person name="Wu Y."/>
            <person name="Scherer S.E."/>
            <person name="Worley K.C."/>
            <person name="Muzny D.M."/>
            <person name="Gibbs R."/>
        </authorList>
    </citation>
    <scope>NUCLEOTIDE SEQUENCE</scope>
    <source>
        <strain evidence="2">Brora</strain>
    </source>
</reference>
<dbReference type="eggNOG" id="KOG1813">
    <property type="taxonomic scope" value="Eukaryota"/>
</dbReference>
<keyword evidence="2" id="KW-1185">Reference proteome</keyword>
<protein>
    <submittedName>
        <fullName evidence="1">Uncharacterized protein</fullName>
    </submittedName>
</protein>
<dbReference type="PANTHER" id="PTHR12930">
    <property type="entry name" value="ZINC FINGER PROTEIN 183"/>
    <property type="match status" value="1"/>
</dbReference>